<dbReference type="Proteomes" id="UP000030401">
    <property type="component" value="Unassembled WGS sequence"/>
</dbReference>
<evidence type="ECO:0000313" key="4">
    <source>
        <dbReference type="Proteomes" id="UP000030401"/>
    </source>
</evidence>
<dbReference type="InterPro" id="IPR029044">
    <property type="entry name" value="Nucleotide-diphossugar_trans"/>
</dbReference>
<dbReference type="eggNOG" id="COG1215">
    <property type="taxonomic scope" value="Bacteria"/>
</dbReference>
<dbReference type="Gene3D" id="3.90.550.10">
    <property type="entry name" value="Spore Coat Polysaccharide Biosynthesis Protein SpsA, Chain A"/>
    <property type="match status" value="1"/>
</dbReference>
<dbReference type="CDD" id="cd00761">
    <property type="entry name" value="Glyco_tranf_GTA_type"/>
    <property type="match status" value="1"/>
</dbReference>
<evidence type="ECO:0000313" key="3">
    <source>
        <dbReference type="EMBL" id="KGX87204.1"/>
    </source>
</evidence>
<organism evidence="3 4">
    <name type="scientific">Pontibacillus litoralis JSM 072002</name>
    <dbReference type="NCBI Taxonomy" id="1385512"/>
    <lineage>
        <taxon>Bacteria</taxon>
        <taxon>Bacillati</taxon>
        <taxon>Bacillota</taxon>
        <taxon>Bacilli</taxon>
        <taxon>Bacillales</taxon>
        <taxon>Bacillaceae</taxon>
        <taxon>Pontibacillus</taxon>
    </lineage>
</organism>
<dbReference type="OrthoDB" id="396512at2"/>
<evidence type="ECO:0000259" key="2">
    <source>
        <dbReference type="Pfam" id="PF00535"/>
    </source>
</evidence>
<keyword evidence="4" id="KW-1185">Reference proteome</keyword>
<evidence type="ECO:0000256" key="1">
    <source>
        <dbReference type="ARBA" id="ARBA00006739"/>
    </source>
</evidence>
<sequence>MWNKKDKQMSDVNQTALVELQQQLKQAKHQTERKQQQYIEHKWQFDSMQSFILHFIRPMKRVMKWSKTLGGVVLRRRNKQQLYSSSYKRKDAANKLKPYKYHMYELGFRNKALTDMKQLYEQTEDRFLAQAIAWELALWYANQYTSDGCKQALQYLRVAIEKENNQDLLRKAAIIQAECYARIGEREEGKRIIQHMLKQQQHNDLYLAAANLETSIIQRLGWINQVYVRYGLQPITFTNLDAPTYDDLTTVPAEHSIASGPKVSVILPAYNAQEGIRTAIESILNQTWRNLELLIVDDCSSDNTFQVAEQYAEQDDRVSVFTTPNNSGPYIARNIALKEATGEFVTVNDADDWSHVEKIEKQVTHLIDNPHVIANTSEHSRLTEELTLYRRGTPGVYIFPNMSSLMFRREPVLSELGYWDSVRFAADGEFKRRLLKVFGQDKIIDLPTGPLSLPRQTVSSLTGSSAFGYNGFFMGARKEYVESFEAYHNEATNLYYPAQQLQRLFPVPEPMWPRREEKVNGSRYFDVVIAGDFRIDDEALQTTLQEIRIHQQLGLKTGLLQMASYNYYLPKQVVPEVRAMINGRDVQMLVYGEKVTTELFMVKQPAVLQEKQQYIPSIKAKTVRVIVDRLPKEEKVHLYDIRQCMKHLEEYVGHRGKWFPYNESIRQDLLTNHSRYVSTIKLASSIWSDHNEDAYEIYRSRLDEWLIHGLAPGKRQGRGRS</sequence>
<reference evidence="3 4" key="1">
    <citation type="submission" date="2013-08" db="EMBL/GenBank/DDBJ databases">
        <authorList>
            <person name="Huang J."/>
            <person name="Wang G."/>
        </authorList>
    </citation>
    <scope>NUCLEOTIDE SEQUENCE [LARGE SCALE GENOMIC DNA]</scope>
    <source>
        <strain evidence="3 4">JSM 072002</strain>
    </source>
</reference>
<name>A0A0A5G580_9BACI</name>
<dbReference type="Pfam" id="PF00535">
    <property type="entry name" value="Glycos_transf_2"/>
    <property type="match status" value="1"/>
</dbReference>
<protein>
    <submittedName>
        <fullName evidence="3">Glycosyl transferase family A</fullName>
    </submittedName>
</protein>
<comment type="caution">
    <text evidence="3">The sequence shown here is derived from an EMBL/GenBank/DDBJ whole genome shotgun (WGS) entry which is preliminary data.</text>
</comment>
<accession>A0A0A5G580</accession>
<dbReference type="STRING" id="1385512.N784_16335"/>
<dbReference type="AlphaFoldDB" id="A0A0A5G580"/>
<dbReference type="GO" id="GO:0016758">
    <property type="term" value="F:hexosyltransferase activity"/>
    <property type="evidence" value="ECO:0007669"/>
    <property type="project" value="UniProtKB-ARBA"/>
</dbReference>
<dbReference type="SUPFAM" id="SSF53448">
    <property type="entry name" value="Nucleotide-diphospho-sugar transferases"/>
    <property type="match status" value="1"/>
</dbReference>
<dbReference type="PANTHER" id="PTHR22916">
    <property type="entry name" value="GLYCOSYLTRANSFERASE"/>
    <property type="match status" value="1"/>
</dbReference>
<dbReference type="RefSeq" id="WP_052127184.1">
    <property type="nucleotide sequence ID" value="NZ_AVPG01000008.1"/>
</dbReference>
<dbReference type="EMBL" id="AVPG01000008">
    <property type="protein sequence ID" value="KGX87204.1"/>
    <property type="molecule type" value="Genomic_DNA"/>
</dbReference>
<keyword evidence="3" id="KW-0808">Transferase</keyword>
<comment type="similarity">
    <text evidence="1">Belongs to the glycosyltransferase 2 family.</text>
</comment>
<gene>
    <name evidence="3" type="ORF">N784_16335</name>
</gene>
<feature type="domain" description="Glycosyltransferase 2-like" evidence="2">
    <location>
        <begin position="264"/>
        <end position="390"/>
    </location>
</feature>
<dbReference type="PANTHER" id="PTHR22916:SF3">
    <property type="entry name" value="UDP-GLCNAC:BETAGAL BETA-1,3-N-ACETYLGLUCOSAMINYLTRANSFERASE-LIKE PROTEIN 1"/>
    <property type="match status" value="1"/>
</dbReference>
<dbReference type="InterPro" id="IPR001173">
    <property type="entry name" value="Glyco_trans_2-like"/>
</dbReference>
<proteinExistence type="inferred from homology"/>